<dbReference type="PANTHER" id="PTHR42953:SF1">
    <property type="entry name" value="METAL-BINDING PROTEIN HI_0362-RELATED"/>
    <property type="match status" value="1"/>
</dbReference>
<keyword evidence="4 6" id="KW-0732">Signal</keyword>
<dbReference type="AlphaFoldDB" id="A0A0F0KME6"/>
<feature type="chain" id="PRO_5002444687" evidence="6">
    <location>
        <begin position="27"/>
        <end position="341"/>
    </location>
</feature>
<dbReference type="EMBL" id="JYIV01000026">
    <property type="protein sequence ID" value="KJL22072.1"/>
    <property type="molecule type" value="Genomic_DNA"/>
</dbReference>
<comment type="subcellular location">
    <subcellularLocation>
        <location evidence="1">Cell envelope</location>
    </subcellularLocation>
</comment>
<dbReference type="Pfam" id="PF01297">
    <property type="entry name" value="ZnuA"/>
    <property type="match status" value="1"/>
</dbReference>
<dbReference type="GO" id="GO:0046872">
    <property type="term" value="F:metal ion binding"/>
    <property type="evidence" value="ECO:0007669"/>
    <property type="project" value="UniProtKB-KW"/>
</dbReference>
<evidence type="ECO:0000313" key="7">
    <source>
        <dbReference type="EMBL" id="KJL22072.1"/>
    </source>
</evidence>
<protein>
    <submittedName>
        <fullName evidence="7">Metal ABC transporter substrate-binding lipoprotein</fullName>
    </submittedName>
</protein>
<name>A0A0F0KME6_9MICO</name>
<dbReference type="SUPFAM" id="SSF53807">
    <property type="entry name" value="Helical backbone' metal receptor"/>
    <property type="match status" value="1"/>
</dbReference>
<reference evidence="7 8" key="1">
    <citation type="submission" date="2015-02" db="EMBL/GenBank/DDBJ databases">
        <title>Draft genome sequences of ten Microbacterium spp. with emphasis on heavy metal contaminated environments.</title>
        <authorList>
            <person name="Corretto E."/>
        </authorList>
    </citation>
    <scope>NUCLEOTIDE SEQUENCE [LARGE SCALE GENOMIC DNA]</scope>
    <source>
        <strain evidence="7 8">BEL163</strain>
    </source>
</reference>
<evidence type="ECO:0000256" key="6">
    <source>
        <dbReference type="SAM" id="SignalP"/>
    </source>
</evidence>
<dbReference type="PATRIC" id="fig|82380.10.peg.1962"/>
<comment type="caution">
    <text evidence="7">The sequence shown here is derived from an EMBL/GenBank/DDBJ whole genome shotgun (WGS) entry which is preliminary data.</text>
</comment>
<evidence type="ECO:0000256" key="5">
    <source>
        <dbReference type="SAM" id="MobiDB-lite"/>
    </source>
</evidence>
<feature type="compositionally biased region" description="Basic and acidic residues" evidence="5">
    <location>
        <begin position="124"/>
        <end position="133"/>
    </location>
</feature>
<dbReference type="InterPro" id="IPR006127">
    <property type="entry name" value="ZnuA-like"/>
</dbReference>
<feature type="signal peptide" evidence="6">
    <location>
        <begin position="1"/>
        <end position="26"/>
    </location>
</feature>
<keyword evidence="3" id="KW-0479">Metal-binding</keyword>
<accession>A0A0F0KME6</accession>
<dbReference type="GO" id="GO:0030001">
    <property type="term" value="P:metal ion transport"/>
    <property type="evidence" value="ECO:0007669"/>
    <property type="project" value="InterPro"/>
</dbReference>
<keyword evidence="2" id="KW-0813">Transport</keyword>
<organism evidence="7 8">
    <name type="scientific">Microbacterium oxydans</name>
    <dbReference type="NCBI Taxonomy" id="82380"/>
    <lineage>
        <taxon>Bacteria</taxon>
        <taxon>Bacillati</taxon>
        <taxon>Actinomycetota</taxon>
        <taxon>Actinomycetes</taxon>
        <taxon>Micrococcales</taxon>
        <taxon>Microbacteriaceae</taxon>
        <taxon>Microbacterium</taxon>
    </lineage>
</organism>
<sequence>MKKPVVALALASVAALTLAGCSTPSAGEGDDGTITVVASTNVYGDIASTIGGDRVDVQSIITSASQDPHSYEASARDRLTVQKADLVIENGGGYDAFIDTLLQDAKDPHVVTAVEYSHDFPGNEGHDEADHAGETATPEESATPEEDAHDHDHAEGEDSHEGHDHIEGFNEHVWFDPHTMIHVVEAIADELTELDPDGAKEFAANAATLTADLEGFETQLATLKADAPNVDVFITEPLPGYLAAAAGFTDVTPAGFAESVEEGTDVAPAVLLEALNVIGSGQVTALLTNAQTGGSETQRVETAAKDAGVPVVAFTELLEDGSSYSEWMSDAIQSLAAAVQK</sequence>
<feature type="compositionally biased region" description="Basic and acidic residues" evidence="5">
    <location>
        <begin position="146"/>
        <end position="164"/>
    </location>
</feature>
<evidence type="ECO:0000256" key="4">
    <source>
        <dbReference type="ARBA" id="ARBA00022729"/>
    </source>
</evidence>
<proteinExistence type="predicted"/>
<dbReference type="InterPro" id="IPR050492">
    <property type="entry name" value="Bact_metal-bind_prot9"/>
</dbReference>
<evidence type="ECO:0000256" key="1">
    <source>
        <dbReference type="ARBA" id="ARBA00004196"/>
    </source>
</evidence>
<keyword evidence="7" id="KW-0449">Lipoprotein</keyword>
<evidence type="ECO:0000256" key="2">
    <source>
        <dbReference type="ARBA" id="ARBA00022448"/>
    </source>
</evidence>
<dbReference type="OrthoDB" id="5296019at2"/>
<dbReference type="GO" id="GO:0030313">
    <property type="term" value="C:cell envelope"/>
    <property type="evidence" value="ECO:0007669"/>
    <property type="project" value="UniProtKB-SubCell"/>
</dbReference>
<evidence type="ECO:0000256" key="3">
    <source>
        <dbReference type="ARBA" id="ARBA00022723"/>
    </source>
</evidence>
<gene>
    <name evidence="7" type="primary">mtsA</name>
    <name evidence="7" type="ORF">RN51_01951</name>
</gene>
<evidence type="ECO:0000313" key="8">
    <source>
        <dbReference type="Proteomes" id="UP000033725"/>
    </source>
</evidence>
<dbReference type="PROSITE" id="PS51257">
    <property type="entry name" value="PROKAR_LIPOPROTEIN"/>
    <property type="match status" value="1"/>
</dbReference>
<feature type="region of interest" description="Disordered" evidence="5">
    <location>
        <begin position="118"/>
        <end position="164"/>
    </location>
</feature>
<dbReference type="RefSeq" id="WP_045263845.1">
    <property type="nucleotide sequence ID" value="NZ_JYIV01000026.1"/>
</dbReference>
<dbReference type="PANTHER" id="PTHR42953">
    <property type="entry name" value="HIGH-AFFINITY ZINC UPTAKE SYSTEM PROTEIN ZNUA-RELATED"/>
    <property type="match status" value="1"/>
</dbReference>
<dbReference type="Gene3D" id="3.40.50.1980">
    <property type="entry name" value="Nitrogenase molybdenum iron protein domain"/>
    <property type="match status" value="2"/>
</dbReference>
<dbReference type="Proteomes" id="UP000033725">
    <property type="component" value="Unassembled WGS sequence"/>
</dbReference>